<evidence type="ECO:0000313" key="4">
    <source>
        <dbReference type="WBParaSite" id="SMTH1_1280.1"/>
    </source>
</evidence>
<dbReference type="AlphaFoldDB" id="A0AA85AV05"/>
<proteinExistence type="predicted"/>
<feature type="chain" id="PRO_5041724612" evidence="2">
    <location>
        <begin position="25"/>
        <end position="132"/>
    </location>
</feature>
<name>A0AA85AV05_9TREM</name>
<keyword evidence="2" id="KW-0732">Signal</keyword>
<organism evidence="3 4">
    <name type="scientific">Schistosoma mattheei</name>
    <dbReference type="NCBI Taxonomy" id="31246"/>
    <lineage>
        <taxon>Eukaryota</taxon>
        <taxon>Metazoa</taxon>
        <taxon>Spiralia</taxon>
        <taxon>Lophotrochozoa</taxon>
        <taxon>Platyhelminthes</taxon>
        <taxon>Trematoda</taxon>
        <taxon>Digenea</taxon>
        <taxon>Strigeidida</taxon>
        <taxon>Schistosomatoidea</taxon>
        <taxon>Schistosomatidae</taxon>
        <taxon>Schistosoma</taxon>
    </lineage>
</organism>
<evidence type="ECO:0000313" key="3">
    <source>
        <dbReference type="Proteomes" id="UP000050791"/>
    </source>
</evidence>
<evidence type="ECO:0000256" key="2">
    <source>
        <dbReference type="SAM" id="SignalP"/>
    </source>
</evidence>
<dbReference type="WBParaSite" id="SMTH1_1280.1">
    <property type="protein sequence ID" value="SMTH1_1280.1"/>
    <property type="gene ID" value="SMTH1_1280"/>
</dbReference>
<protein>
    <submittedName>
        <fullName evidence="4">Uncharacterized protein</fullName>
    </submittedName>
</protein>
<feature type="signal peptide" evidence="2">
    <location>
        <begin position="1"/>
        <end position="24"/>
    </location>
</feature>
<feature type="region of interest" description="Disordered" evidence="1">
    <location>
        <begin position="74"/>
        <end position="94"/>
    </location>
</feature>
<reference evidence="4" key="1">
    <citation type="submission" date="2023-11" db="UniProtKB">
        <authorList>
            <consortium name="WormBaseParasite"/>
        </authorList>
    </citation>
    <scope>IDENTIFICATION</scope>
</reference>
<sequence length="132" mass="14434">MFRCTNRKLLIHKAMSLLALTCCADNTITDGDECVSVVRAATGPVKHPTVIDGKVKSPLTLTRSEVPFDIDIGNHTPSVEIEDPDKTVTVPNSPGVAVLSDDKWTSVRREKNEKKKAVGEKHLVIKSLEETV</sequence>
<dbReference type="Proteomes" id="UP000050791">
    <property type="component" value="Unassembled WGS sequence"/>
</dbReference>
<accession>A0AA85AV05</accession>
<evidence type="ECO:0000256" key="1">
    <source>
        <dbReference type="SAM" id="MobiDB-lite"/>
    </source>
</evidence>